<dbReference type="Pfam" id="PF01938">
    <property type="entry name" value="TRAM"/>
    <property type="match status" value="1"/>
</dbReference>
<gene>
    <name evidence="6" type="ORF">KC573_04355</name>
</gene>
<keyword evidence="2 4" id="KW-0808">Transferase</keyword>
<dbReference type="EMBL" id="JAGQKY010000254">
    <property type="protein sequence ID" value="MCA9398036.1"/>
    <property type="molecule type" value="Genomic_DNA"/>
</dbReference>
<accession>A0A955RX79</accession>
<dbReference type="SUPFAM" id="SSF50249">
    <property type="entry name" value="Nucleic acid-binding proteins"/>
    <property type="match status" value="1"/>
</dbReference>
<keyword evidence="3 4" id="KW-0949">S-adenosyl-L-methionine</keyword>
<reference evidence="6" key="1">
    <citation type="submission" date="2020-04" db="EMBL/GenBank/DDBJ databases">
        <authorList>
            <person name="Zhang T."/>
        </authorList>
    </citation>
    <scope>NUCLEOTIDE SEQUENCE</scope>
    <source>
        <strain evidence="6">HKST-UBA02</strain>
    </source>
</reference>
<evidence type="ECO:0000256" key="4">
    <source>
        <dbReference type="PROSITE-ProRule" id="PRU01024"/>
    </source>
</evidence>
<dbReference type="AlphaFoldDB" id="A0A955RX79"/>
<organism evidence="6 7">
    <name type="scientific">candidate division WWE3 bacterium</name>
    <dbReference type="NCBI Taxonomy" id="2053526"/>
    <lineage>
        <taxon>Bacteria</taxon>
        <taxon>Katanobacteria</taxon>
    </lineage>
</organism>
<feature type="non-terminal residue" evidence="6">
    <location>
        <position position="355"/>
    </location>
</feature>
<evidence type="ECO:0000256" key="2">
    <source>
        <dbReference type="ARBA" id="ARBA00022679"/>
    </source>
</evidence>
<evidence type="ECO:0000256" key="1">
    <source>
        <dbReference type="ARBA" id="ARBA00022603"/>
    </source>
</evidence>
<dbReference type="Gene3D" id="2.40.50.140">
    <property type="entry name" value="Nucleic acid-binding proteins"/>
    <property type="match status" value="1"/>
</dbReference>
<feature type="binding site" evidence="4">
    <location>
        <position position="273"/>
    </location>
    <ligand>
        <name>S-adenosyl-L-methionine</name>
        <dbReference type="ChEBI" id="CHEBI:59789"/>
    </ligand>
</feature>
<comment type="similarity">
    <text evidence="4">Belongs to the class I-like SAM-binding methyltransferase superfamily. RNA M5U methyltransferase family.</text>
</comment>
<dbReference type="Gene3D" id="2.40.50.1070">
    <property type="match status" value="1"/>
</dbReference>
<dbReference type="PROSITE" id="PS51687">
    <property type="entry name" value="SAM_MT_RNA_M5U"/>
    <property type="match status" value="1"/>
</dbReference>
<dbReference type="GO" id="GO:0070041">
    <property type="term" value="F:rRNA (uridine-C5-)-methyltransferase activity"/>
    <property type="evidence" value="ECO:0007669"/>
    <property type="project" value="TreeGrafter"/>
</dbReference>
<dbReference type="InterPro" id="IPR010280">
    <property type="entry name" value="U5_MeTrfase_fam"/>
</dbReference>
<reference evidence="6" key="2">
    <citation type="journal article" date="2021" name="Microbiome">
        <title>Successional dynamics and alternative stable states in a saline activated sludge microbial community over 9 years.</title>
        <authorList>
            <person name="Wang Y."/>
            <person name="Ye J."/>
            <person name="Ju F."/>
            <person name="Liu L."/>
            <person name="Boyd J.A."/>
            <person name="Deng Y."/>
            <person name="Parks D.H."/>
            <person name="Jiang X."/>
            <person name="Yin X."/>
            <person name="Woodcroft B.J."/>
            <person name="Tyson G.W."/>
            <person name="Hugenholtz P."/>
            <person name="Polz M.F."/>
            <person name="Zhang T."/>
        </authorList>
    </citation>
    <scope>NUCLEOTIDE SEQUENCE</scope>
    <source>
        <strain evidence="6">HKST-UBA02</strain>
    </source>
</reference>
<proteinExistence type="inferred from homology"/>
<dbReference type="PANTHER" id="PTHR11061:SF30">
    <property type="entry name" value="TRNA (URACIL(54)-C(5))-METHYLTRANSFERASE"/>
    <property type="match status" value="1"/>
</dbReference>
<dbReference type="InterPro" id="IPR012340">
    <property type="entry name" value="NA-bd_OB-fold"/>
</dbReference>
<evidence type="ECO:0000256" key="3">
    <source>
        <dbReference type="ARBA" id="ARBA00022691"/>
    </source>
</evidence>
<dbReference type="GO" id="GO:0070475">
    <property type="term" value="P:rRNA base methylation"/>
    <property type="evidence" value="ECO:0007669"/>
    <property type="project" value="TreeGrafter"/>
</dbReference>
<dbReference type="InterPro" id="IPR029063">
    <property type="entry name" value="SAM-dependent_MTases_sf"/>
</dbReference>
<evidence type="ECO:0000259" key="5">
    <source>
        <dbReference type="PROSITE" id="PS50926"/>
    </source>
</evidence>
<evidence type="ECO:0000313" key="6">
    <source>
        <dbReference type="EMBL" id="MCA9398036.1"/>
    </source>
</evidence>
<dbReference type="SUPFAM" id="SSF53335">
    <property type="entry name" value="S-adenosyl-L-methionine-dependent methyltransferases"/>
    <property type="match status" value="1"/>
</dbReference>
<dbReference type="Pfam" id="PF05958">
    <property type="entry name" value="tRNA_U5-meth_tr"/>
    <property type="match status" value="1"/>
</dbReference>
<protein>
    <submittedName>
        <fullName evidence="6">Class I SAM-dependent RNA methyltransferase</fullName>
    </submittedName>
</protein>
<evidence type="ECO:0000313" key="7">
    <source>
        <dbReference type="Proteomes" id="UP000699691"/>
    </source>
</evidence>
<feature type="binding site" evidence="4">
    <location>
        <position position="321"/>
    </location>
    <ligand>
        <name>S-adenosyl-L-methionine</name>
        <dbReference type="ChEBI" id="CHEBI:59789"/>
    </ligand>
</feature>
<dbReference type="InterPro" id="IPR002792">
    <property type="entry name" value="TRAM_dom"/>
</dbReference>
<dbReference type="Proteomes" id="UP000699691">
    <property type="component" value="Unassembled WGS sequence"/>
</dbReference>
<name>A0A955RX79_UNCKA</name>
<comment type="caution">
    <text evidence="6">The sequence shown here is derived from an EMBL/GenBank/DDBJ whole genome shotgun (WGS) entry which is preliminary data.</text>
</comment>
<sequence length="355" mass="40494">MQTLQNIHIDKIVFGGQALAHDTESGKVLFVWNALPGEIIDVQITKSKKNYQEGIATKIIQASPDRLEPKEDHFLSTSPWQIISWEKELEWKKVTASEVYRDIGKFELPNDLDIVADQNHQFGYRNKMEFSFTEDDSGEIQLAFFKRGHKYKMPIDSALLAHPWLNSTAKDILSWIRQNNLTNRNLKSLIVRSNERKETLAALFIKDELFFDSYPELNETLKGFKLFYSTHKSPASVPTKLIYSEGEESLTETISTPSGSKIDLSFGIFSFFQVNIPIFESALVDMYKHLPRNKDVVDYYSGVGAIGLSLADKIHTLTLIDSEPEAIEYAIINMEKNSIMNCQSLCSPSEKMTEF</sequence>
<feature type="binding site" evidence="4">
    <location>
        <position position="300"/>
    </location>
    <ligand>
        <name>S-adenosyl-L-methionine</name>
        <dbReference type="ChEBI" id="CHEBI:59789"/>
    </ligand>
</feature>
<comment type="caution">
    <text evidence="4">Lacks conserved residue(s) required for the propagation of feature annotation.</text>
</comment>
<dbReference type="Gene3D" id="3.40.50.150">
    <property type="entry name" value="Vaccinia Virus protein VP39"/>
    <property type="match status" value="1"/>
</dbReference>
<dbReference type="PROSITE" id="PS50926">
    <property type="entry name" value="TRAM"/>
    <property type="match status" value="1"/>
</dbReference>
<feature type="domain" description="TRAM" evidence="5">
    <location>
        <begin position="1"/>
        <end position="58"/>
    </location>
</feature>
<dbReference type="PANTHER" id="PTHR11061">
    <property type="entry name" value="RNA M5U METHYLTRANSFERASE"/>
    <property type="match status" value="1"/>
</dbReference>
<keyword evidence="1 4" id="KW-0489">Methyltransferase</keyword>